<organism evidence="1 2">
    <name type="scientific">Rhabditophanes sp. KR3021</name>
    <dbReference type="NCBI Taxonomy" id="114890"/>
    <lineage>
        <taxon>Eukaryota</taxon>
        <taxon>Metazoa</taxon>
        <taxon>Ecdysozoa</taxon>
        <taxon>Nematoda</taxon>
        <taxon>Chromadorea</taxon>
        <taxon>Rhabditida</taxon>
        <taxon>Tylenchina</taxon>
        <taxon>Panagrolaimomorpha</taxon>
        <taxon>Strongyloidoidea</taxon>
        <taxon>Alloionematidae</taxon>
        <taxon>Rhabditophanes</taxon>
    </lineage>
</organism>
<dbReference type="WBParaSite" id="RSKR_0000910900.1">
    <property type="protein sequence ID" value="RSKR_0000910900.1"/>
    <property type="gene ID" value="RSKR_0000910900"/>
</dbReference>
<sequence>MLIDNNTAISSSHINSSVNFLKIINNTSPNVAFAFSPISLTLTFAMVFNGAKNETKEEIKNLLFKSVDDEAVNSYFKQFLDTLNEKSASNILVADKIYLRNGVEVLELFKKTMVNFYNGQFEEVDFQDTAKASSIINSFVEDATKSLIKNLLKPHDIKPNTQMILINALYFKGKWMNVFDAKVTQKRDFFTSAGAIKQVDMMYNHVNYEYTEDSDYQLIKLPYQNSEISMVILLPVIKNNFELLLQNFDDSHFKSLLSNTRSKKVKLYLPKFKIESLFNLNSMLKQLGIVKAFGSDADFSGLVTNGNLFIDKVVQKIFVEVNEEGTEAAAASAILMSKRKRPMPIREIIFRADHPFMFYIIQDSKYVLFNGIYK</sequence>
<evidence type="ECO:0000313" key="2">
    <source>
        <dbReference type="WBParaSite" id="RSKR_0000910900.1"/>
    </source>
</evidence>
<name>A0AC35U9N2_9BILA</name>
<dbReference type="Proteomes" id="UP000095286">
    <property type="component" value="Unplaced"/>
</dbReference>
<evidence type="ECO:0000313" key="1">
    <source>
        <dbReference type="Proteomes" id="UP000095286"/>
    </source>
</evidence>
<proteinExistence type="predicted"/>
<protein>
    <submittedName>
        <fullName evidence="2">SERPIN domain-containing protein</fullName>
    </submittedName>
</protein>
<accession>A0AC35U9N2</accession>
<reference evidence="2" key="1">
    <citation type="submission" date="2016-11" db="UniProtKB">
        <authorList>
            <consortium name="WormBaseParasite"/>
        </authorList>
    </citation>
    <scope>IDENTIFICATION</scope>
    <source>
        <strain evidence="2">KR3021</strain>
    </source>
</reference>